<accession>A0A1Y6IYK9</accession>
<gene>
    <name evidence="2" type="ORF">SBX37_05670</name>
    <name evidence="3" type="ORF">VIM7927_04089</name>
</gene>
<dbReference type="InterPro" id="IPR028087">
    <property type="entry name" value="Tad_N"/>
</dbReference>
<protein>
    <submittedName>
        <fullName evidence="2">Pilus assembly protein TadG-related protein</fullName>
    </submittedName>
</protein>
<dbReference type="Proteomes" id="UP000196125">
    <property type="component" value="Unassembled WGS sequence"/>
</dbReference>
<dbReference type="Proteomes" id="UP001283366">
    <property type="component" value="Unassembled WGS sequence"/>
</dbReference>
<organism evidence="3 4">
    <name type="scientific">Vibrio mangrovi</name>
    <dbReference type="NCBI Taxonomy" id="474394"/>
    <lineage>
        <taxon>Bacteria</taxon>
        <taxon>Pseudomonadati</taxon>
        <taxon>Pseudomonadota</taxon>
        <taxon>Gammaproteobacteria</taxon>
        <taxon>Vibrionales</taxon>
        <taxon>Vibrionaceae</taxon>
        <taxon>Vibrio</taxon>
    </lineage>
</organism>
<evidence type="ECO:0000313" key="5">
    <source>
        <dbReference type="Proteomes" id="UP001283366"/>
    </source>
</evidence>
<dbReference type="EMBL" id="JAWRCO010000001">
    <property type="protein sequence ID" value="MDW6002352.1"/>
    <property type="molecule type" value="Genomic_DNA"/>
</dbReference>
<dbReference type="RefSeq" id="WP_234993639.1">
    <property type="nucleotide sequence ID" value="NZ_AP024883.1"/>
</dbReference>
<proteinExistence type="predicted"/>
<dbReference type="Pfam" id="PF13400">
    <property type="entry name" value="Tad"/>
    <property type="match status" value="1"/>
</dbReference>
<evidence type="ECO:0000313" key="4">
    <source>
        <dbReference type="Proteomes" id="UP000196125"/>
    </source>
</evidence>
<evidence type="ECO:0000313" key="3">
    <source>
        <dbReference type="EMBL" id="SMS02749.1"/>
    </source>
</evidence>
<dbReference type="AlphaFoldDB" id="A0A1Y6IYK9"/>
<evidence type="ECO:0000259" key="1">
    <source>
        <dbReference type="Pfam" id="PF13400"/>
    </source>
</evidence>
<reference evidence="3 4" key="1">
    <citation type="submission" date="2017-05" db="EMBL/GenBank/DDBJ databases">
        <authorList>
            <person name="Song R."/>
            <person name="Chenine A.L."/>
            <person name="Ruprecht R.M."/>
        </authorList>
    </citation>
    <scope>NUCLEOTIDE SEQUENCE [LARGE SCALE GENOMIC DNA]</scope>
    <source>
        <strain evidence="3 4">CECT 7927</strain>
    </source>
</reference>
<reference evidence="2 5" key="2">
    <citation type="submission" date="2023-11" db="EMBL/GenBank/DDBJ databases">
        <title>Plant-associative lifestyle of Vibrio porteresiae and its evolutionary dynamics.</title>
        <authorList>
            <person name="Rameshkumar N."/>
            <person name="Kirti K."/>
        </authorList>
    </citation>
    <scope>NUCLEOTIDE SEQUENCE [LARGE SCALE GENOMIC DNA]</scope>
    <source>
        <strain evidence="2 5">MSSRF38</strain>
    </source>
</reference>
<feature type="domain" description="Putative Flp pilus-assembly TadG-like N-terminal" evidence="1">
    <location>
        <begin position="21"/>
        <end position="64"/>
    </location>
</feature>
<sequence length="409" mass="42294">MCSHKMLRHHSHSIRRQQGLVLVLVTAALLALAGMMALAIDVNHALLNKSRLQNGVDSAALAAAIVLDNGGTDADAQAMVTDTLNQLALSAGNDEIDFSGATVSVTFSNDPETFPDPGYSAADDNRFVRVAVTNYSLDDFFASIFGVTKSLSASAVAGPSSANTNVCNLVPVAVCAGEDSGTGDGYNTGEIYALKLADQTQSSMGSGNYQLLDFGSGADTVRDAMAGGFEGCVDTLETVKTKPGGTVGPVGQGLNTRFGVYGGGGVSAADYPPDIYVKEPDPPATMDDDGNIVYTAGWGYSDYEAGATACDADSSGENCRADGEHDRRIIPVPIVDCSTASGGTTEFSIVSLGCFFLLQQAPTSNAGDQVVFGEFIEDCTIKNGTSGNSSSDEGPYRIVLYKDPLGEGS</sequence>
<keyword evidence="5" id="KW-1185">Reference proteome</keyword>
<dbReference type="EMBL" id="FXXI01000012">
    <property type="protein sequence ID" value="SMS02749.1"/>
    <property type="molecule type" value="Genomic_DNA"/>
</dbReference>
<name>A0A1Y6IYK9_9VIBR</name>
<evidence type="ECO:0000313" key="2">
    <source>
        <dbReference type="EMBL" id="MDW6002352.1"/>
    </source>
</evidence>